<dbReference type="InterPro" id="IPR025676">
    <property type="entry name" value="Clr5_dom"/>
</dbReference>
<feature type="domain" description="Clr5" evidence="2">
    <location>
        <begin position="25"/>
        <end position="74"/>
    </location>
</feature>
<comment type="caution">
    <text evidence="3">The sequence shown here is derived from an EMBL/GenBank/DDBJ whole genome shotgun (WGS) entry which is preliminary data.</text>
</comment>
<dbReference type="Pfam" id="PF14420">
    <property type="entry name" value="Clr5"/>
    <property type="match status" value="1"/>
</dbReference>
<protein>
    <recommendedName>
        <fullName evidence="2">Clr5 domain-containing protein</fullName>
    </recommendedName>
</protein>
<reference evidence="3 4" key="1">
    <citation type="submission" date="2015-09" db="EMBL/GenBank/DDBJ databases">
        <title>Host preference determinants of Valsa canker pathogens revealed by comparative genomics.</title>
        <authorList>
            <person name="Yin Z."/>
            <person name="Huang L."/>
        </authorList>
    </citation>
    <scope>NUCLEOTIDE SEQUENCE [LARGE SCALE GENOMIC DNA]</scope>
    <source>
        <strain evidence="3 4">SXYLt</strain>
    </source>
</reference>
<evidence type="ECO:0000259" key="2">
    <source>
        <dbReference type="Pfam" id="PF14420"/>
    </source>
</evidence>
<organism evidence="3 4">
    <name type="scientific">Cytospora leucostoma</name>
    <dbReference type="NCBI Taxonomy" id="1230097"/>
    <lineage>
        <taxon>Eukaryota</taxon>
        <taxon>Fungi</taxon>
        <taxon>Dikarya</taxon>
        <taxon>Ascomycota</taxon>
        <taxon>Pezizomycotina</taxon>
        <taxon>Sordariomycetes</taxon>
        <taxon>Sordariomycetidae</taxon>
        <taxon>Diaporthales</taxon>
        <taxon>Cytosporaceae</taxon>
        <taxon>Cytospora</taxon>
    </lineage>
</organism>
<dbReference type="OrthoDB" id="5083163at2759"/>
<name>A0A423XB61_9PEZI</name>
<sequence length="481" mass="54795">MTGSNARRRCGKGRRKQTKRLPLREWDKHKKDIQKWYLEEDLTQEEVVEKLRGRNFRAKKRQLVHQLGKWGLKKNGKSSSRIEEEALRIQRSGLEHQTNMDGMGEETVRYARQVLLRPEDRGAAAVVHYAILDDSAAWTLCMDSYAATAQQDSSPGILSPIVLVLSGSAHTRRQAMETGQVLDGMLQTFSSMNDHQTALKARLLKAHMQVRAGDNLNDVLDEFDLDLEHLARHLEGVDVLTAHLLRALSNHTSGTSYVSFHNNTCYATLQSCICWSSEQLVAISNMPMRLAMLDVETDNEDTIKWREEVEIFFTLWHQWRMLRWDRLDWVEEAEAKLGITSTELLATVSCMLREEAQCETSDDCDDEDEEDEEIDVEYAEDGSSTTIENGYDAYRLQHTSDDAVNQERLLDLARDGANAIQGRSAEENWEAFIETFDRRNTALSGEAKRPAWMNGALSCIGKFIADTIALGTSVRLDQEFF</sequence>
<feature type="region of interest" description="Disordered" evidence="1">
    <location>
        <begin position="1"/>
        <end position="21"/>
    </location>
</feature>
<dbReference type="AlphaFoldDB" id="A0A423XB61"/>
<evidence type="ECO:0000313" key="3">
    <source>
        <dbReference type="EMBL" id="ROW13182.1"/>
    </source>
</evidence>
<evidence type="ECO:0000256" key="1">
    <source>
        <dbReference type="SAM" id="MobiDB-lite"/>
    </source>
</evidence>
<keyword evidence="4" id="KW-1185">Reference proteome</keyword>
<dbReference type="Proteomes" id="UP000285146">
    <property type="component" value="Unassembled WGS sequence"/>
</dbReference>
<accession>A0A423XB61</accession>
<proteinExistence type="predicted"/>
<evidence type="ECO:0000313" key="4">
    <source>
        <dbReference type="Proteomes" id="UP000285146"/>
    </source>
</evidence>
<dbReference type="InParanoid" id="A0A423XB61"/>
<dbReference type="EMBL" id="LKEB01000021">
    <property type="protein sequence ID" value="ROW13182.1"/>
    <property type="molecule type" value="Genomic_DNA"/>
</dbReference>
<gene>
    <name evidence="3" type="ORF">VPNG_04838</name>
</gene>